<reference evidence="2 3" key="1">
    <citation type="journal article" date="2022" name="Nat. Ecol. Evol.">
        <title>A masculinizing supergene underlies an exaggerated male reproductive morph in a spider.</title>
        <authorList>
            <person name="Hendrickx F."/>
            <person name="De Corte Z."/>
            <person name="Sonet G."/>
            <person name="Van Belleghem S.M."/>
            <person name="Kostlbacher S."/>
            <person name="Vangestel C."/>
        </authorList>
    </citation>
    <scope>NUCLEOTIDE SEQUENCE [LARGE SCALE GENOMIC DNA]</scope>
    <source>
        <strain evidence="2">W744_W776</strain>
    </source>
</reference>
<name>A0AAV6TGS3_9ARAC</name>
<protein>
    <submittedName>
        <fullName evidence="2">Uncharacterized protein</fullName>
    </submittedName>
</protein>
<gene>
    <name evidence="2" type="ORF">JTE90_011511</name>
</gene>
<feature type="compositionally biased region" description="Basic and acidic residues" evidence="1">
    <location>
        <begin position="1"/>
        <end position="11"/>
    </location>
</feature>
<dbReference type="Proteomes" id="UP000827092">
    <property type="component" value="Unassembled WGS sequence"/>
</dbReference>
<evidence type="ECO:0000313" key="2">
    <source>
        <dbReference type="EMBL" id="KAG8170936.1"/>
    </source>
</evidence>
<dbReference type="EMBL" id="JAFNEN010004658">
    <property type="protein sequence ID" value="KAG8170936.1"/>
    <property type="molecule type" value="Genomic_DNA"/>
</dbReference>
<feature type="compositionally biased region" description="Low complexity" evidence="1">
    <location>
        <begin position="50"/>
        <end position="64"/>
    </location>
</feature>
<keyword evidence="3" id="KW-1185">Reference proteome</keyword>
<evidence type="ECO:0000313" key="3">
    <source>
        <dbReference type="Proteomes" id="UP000827092"/>
    </source>
</evidence>
<sequence>MGTESMRRPYPEETSEEPLLDGSMSYAARPSSDDRFARQEKPLRTFPQISSGSSVRGISSPSFGFPKSVRFNTPPLPQVETRRVSGAPRPRGNGIPKRAGPPAALLSFRRRAYSRKPLDSPHIF</sequence>
<organism evidence="2 3">
    <name type="scientific">Oedothorax gibbosus</name>
    <dbReference type="NCBI Taxonomy" id="931172"/>
    <lineage>
        <taxon>Eukaryota</taxon>
        <taxon>Metazoa</taxon>
        <taxon>Ecdysozoa</taxon>
        <taxon>Arthropoda</taxon>
        <taxon>Chelicerata</taxon>
        <taxon>Arachnida</taxon>
        <taxon>Araneae</taxon>
        <taxon>Araneomorphae</taxon>
        <taxon>Entelegynae</taxon>
        <taxon>Araneoidea</taxon>
        <taxon>Linyphiidae</taxon>
        <taxon>Erigoninae</taxon>
        <taxon>Oedothorax</taxon>
    </lineage>
</organism>
<comment type="caution">
    <text evidence="2">The sequence shown here is derived from an EMBL/GenBank/DDBJ whole genome shotgun (WGS) entry which is preliminary data.</text>
</comment>
<feature type="compositionally biased region" description="Basic and acidic residues" evidence="1">
    <location>
        <begin position="31"/>
        <end position="43"/>
    </location>
</feature>
<dbReference type="AlphaFoldDB" id="A0AAV6TGS3"/>
<feature type="region of interest" description="Disordered" evidence="1">
    <location>
        <begin position="1"/>
        <end position="103"/>
    </location>
</feature>
<evidence type="ECO:0000256" key="1">
    <source>
        <dbReference type="SAM" id="MobiDB-lite"/>
    </source>
</evidence>
<accession>A0AAV6TGS3</accession>
<proteinExistence type="predicted"/>